<reference evidence="7" key="1">
    <citation type="journal article" date="2023" name="Insect Mol. Biol.">
        <title>Genome sequencing provides insights into the evolution of gene families encoding plant cell wall-degrading enzymes in longhorned beetles.</title>
        <authorList>
            <person name="Shin N.R."/>
            <person name="Okamura Y."/>
            <person name="Kirsch R."/>
            <person name="Pauchet Y."/>
        </authorList>
    </citation>
    <scope>NUCLEOTIDE SEQUENCE</scope>
    <source>
        <strain evidence="7">AMC_N1</strain>
    </source>
</reference>
<dbReference type="EMBL" id="JAPWTK010000211">
    <property type="protein sequence ID" value="KAJ8945684.1"/>
    <property type="molecule type" value="Genomic_DNA"/>
</dbReference>
<keyword evidence="5" id="KW-0812">Transmembrane</keyword>
<keyword evidence="5" id="KW-0472">Membrane</keyword>
<dbReference type="AlphaFoldDB" id="A0AAV8Y4H6"/>
<dbReference type="PROSITE" id="PS50089">
    <property type="entry name" value="ZF_RING_2"/>
    <property type="match status" value="1"/>
</dbReference>
<keyword evidence="1 3" id="KW-0863">Zinc-finger</keyword>
<evidence type="ECO:0000256" key="4">
    <source>
        <dbReference type="SAM" id="MobiDB-lite"/>
    </source>
</evidence>
<feature type="region of interest" description="Disordered" evidence="4">
    <location>
        <begin position="57"/>
        <end position="92"/>
    </location>
</feature>
<dbReference type="GO" id="GO:0008270">
    <property type="term" value="F:zinc ion binding"/>
    <property type="evidence" value="ECO:0007669"/>
    <property type="project" value="UniProtKB-KW"/>
</dbReference>
<name>A0AAV8Y4H6_9CUCU</name>
<evidence type="ECO:0000313" key="8">
    <source>
        <dbReference type="Proteomes" id="UP001162162"/>
    </source>
</evidence>
<evidence type="ECO:0000256" key="3">
    <source>
        <dbReference type="PROSITE-ProRule" id="PRU00175"/>
    </source>
</evidence>
<feature type="domain" description="RING-type" evidence="6">
    <location>
        <begin position="137"/>
        <end position="175"/>
    </location>
</feature>
<keyword evidence="5" id="KW-1133">Transmembrane helix</keyword>
<evidence type="ECO:0000256" key="5">
    <source>
        <dbReference type="SAM" id="Phobius"/>
    </source>
</evidence>
<dbReference type="Pfam" id="PF13639">
    <property type="entry name" value="zf-RING_2"/>
    <property type="match status" value="1"/>
</dbReference>
<sequence length="185" mass="20758">MPLPTIPLLPIMLGLGLGVAVILFLVNRPQLEYLEERRTTYSPPVLVRPTVTTIRRRRANGRELTAQQSTETSSEKKPETCKSAKTSTEEKPDTCDIYLELLTHSLKAQQSMETSSEEKPETCKSVKTSTEEKPDTCAICLESLTHSLKALPCTHIFHEPCLKKCFSRSLEKNLPFVPKKGQPSF</sequence>
<dbReference type="Gene3D" id="3.30.40.10">
    <property type="entry name" value="Zinc/RING finger domain, C3HC4 (zinc finger)"/>
    <property type="match status" value="1"/>
</dbReference>
<feature type="transmembrane region" description="Helical" evidence="5">
    <location>
        <begin position="6"/>
        <end position="26"/>
    </location>
</feature>
<feature type="compositionally biased region" description="Basic and acidic residues" evidence="4">
    <location>
        <begin position="73"/>
        <end position="92"/>
    </location>
</feature>
<evidence type="ECO:0000256" key="2">
    <source>
        <dbReference type="ARBA" id="ARBA00022833"/>
    </source>
</evidence>
<keyword evidence="2" id="KW-0862">Zinc</keyword>
<gene>
    <name evidence="7" type="ORF">NQ318_012403</name>
</gene>
<comment type="caution">
    <text evidence="7">The sequence shown here is derived from an EMBL/GenBank/DDBJ whole genome shotgun (WGS) entry which is preliminary data.</text>
</comment>
<evidence type="ECO:0000313" key="7">
    <source>
        <dbReference type="EMBL" id="KAJ8945684.1"/>
    </source>
</evidence>
<keyword evidence="1 3" id="KW-0479">Metal-binding</keyword>
<proteinExistence type="predicted"/>
<dbReference type="InterPro" id="IPR013083">
    <property type="entry name" value="Znf_RING/FYVE/PHD"/>
</dbReference>
<dbReference type="SUPFAM" id="SSF57850">
    <property type="entry name" value="RING/U-box"/>
    <property type="match status" value="1"/>
</dbReference>
<protein>
    <recommendedName>
        <fullName evidence="6">RING-type domain-containing protein</fullName>
    </recommendedName>
</protein>
<organism evidence="7 8">
    <name type="scientific">Aromia moschata</name>
    <dbReference type="NCBI Taxonomy" id="1265417"/>
    <lineage>
        <taxon>Eukaryota</taxon>
        <taxon>Metazoa</taxon>
        <taxon>Ecdysozoa</taxon>
        <taxon>Arthropoda</taxon>
        <taxon>Hexapoda</taxon>
        <taxon>Insecta</taxon>
        <taxon>Pterygota</taxon>
        <taxon>Neoptera</taxon>
        <taxon>Endopterygota</taxon>
        <taxon>Coleoptera</taxon>
        <taxon>Polyphaga</taxon>
        <taxon>Cucujiformia</taxon>
        <taxon>Chrysomeloidea</taxon>
        <taxon>Cerambycidae</taxon>
        <taxon>Cerambycinae</taxon>
        <taxon>Callichromatini</taxon>
        <taxon>Aromia</taxon>
    </lineage>
</organism>
<evidence type="ECO:0000256" key="1">
    <source>
        <dbReference type="ARBA" id="ARBA00022771"/>
    </source>
</evidence>
<dbReference type="Proteomes" id="UP001162162">
    <property type="component" value="Unassembled WGS sequence"/>
</dbReference>
<accession>A0AAV8Y4H6</accession>
<evidence type="ECO:0000259" key="6">
    <source>
        <dbReference type="PROSITE" id="PS50089"/>
    </source>
</evidence>
<keyword evidence="8" id="KW-1185">Reference proteome</keyword>
<dbReference type="InterPro" id="IPR001841">
    <property type="entry name" value="Znf_RING"/>
</dbReference>